<dbReference type="InterPro" id="IPR036942">
    <property type="entry name" value="Beta-barrel_TonB_sf"/>
</dbReference>
<evidence type="ECO:0000256" key="7">
    <source>
        <dbReference type="ARBA" id="ARBA00023237"/>
    </source>
</evidence>
<keyword evidence="7 8" id="KW-0998">Cell outer membrane</keyword>
<dbReference type="RefSeq" id="WP_176623110.1">
    <property type="nucleotide sequence ID" value="NZ_JABXXQ010000088.1"/>
</dbReference>
<feature type="domain" description="TonB-dependent receptor plug" evidence="10">
    <location>
        <begin position="53"/>
        <end position="161"/>
    </location>
</feature>
<comment type="subcellular location">
    <subcellularLocation>
        <location evidence="1 8">Cell outer membrane</location>
        <topology evidence="1 8">Multi-pass membrane protein</topology>
    </subcellularLocation>
</comment>
<comment type="similarity">
    <text evidence="8">Belongs to the TonB-dependent receptor family.</text>
</comment>
<evidence type="ECO:0000256" key="4">
    <source>
        <dbReference type="ARBA" id="ARBA00022692"/>
    </source>
</evidence>
<sequence length="673" mass="72527">MSSSSHRCAVLIAAAFALAAPAASAQVIDYDTFQQMFGEPVTAAATGKPQRVSQAPVDISIVTHDDILNSGLDNIPDILRFVAGLDVRSYGQGDAAVGIRGLNSALNPNVLVLLDGRQVYSDDYGLTIWSAIPVALSEIQQIEVIKGPNAALYGFNAVSGVINIVTRNPLLVRQDSLVVEAGTQNQALGEAVATVGRPGAWGVRLTATGFDAQQFRSTSPMPDGRVQNGHLALDGRFKLSDRIELDLSGSLGTLRMPYEVDVSNPSRYLNQINSVRGILQADLRRSGLWRLDAYRNEQRTNLDVLGTTFHWRQATNVMALSDLLALGKNHTLRPSLEYRDVSISSLATFEGRLGYRVASGSLMWNWHISPNLSLTNALRIDSLALYRDRPLSDVFDKIAPFRNRDITVPSFNSGLVASLSANDIVRLGAARATRLPSLIDFGLAAEIPQGPITTLRTDVSGDSMVEPTTLDSLDLGYDHRIPAIDGALHASVFANFIHDLIGSPLSSGSLRAEADGYVLQTRNFGSTSNYGTEVTIGGQIAPNLHGKLGYAFNILDNGNGDGADHDAIALNPRQTPQHVVIGGLDYHHGRWSTGFDLRWQSSYEDRTLNAVTGGVISRQIENYVTANLHAAVSIGPHFNLSGIVEQLNASHIIETGGSRAVERRALLSARLSL</sequence>
<keyword evidence="2 8" id="KW-0813">Transport</keyword>
<evidence type="ECO:0000313" key="11">
    <source>
        <dbReference type="EMBL" id="MBB3174324.1"/>
    </source>
</evidence>
<dbReference type="InterPro" id="IPR039426">
    <property type="entry name" value="TonB-dep_rcpt-like"/>
</dbReference>
<keyword evidence="13" id="KW-1185">Reference proteome</keyword>
<dbReference type="GO" id="GO:0009279">
    <property type="term" value="C:cell outer membrane"/>
    <property type="evidence" value="ECO:0007669"/>
    <property type="project" value="UniProtKB-SubCell"/>
</dbReference>
<feature type="chain" id="PRO_5036418323" evidence="9">
    <location>
        <begin position="26"/>
        <end position="673"/>
    </location>
</feature>
<reference evidence="11 13" key="2">
    <citation type="submission" date="2020-08" db="EMBL/GenBank/DDBJ databases">
        <title>Genomic Encyclopedia of Type Strains, Phase III (KMG-III): the genomes of soil and plant-associated and newly described type strains.</title>
        <authorList>
            <person name="Whitman W."/>
        </authorList>
    </citation>
    <scope>NUCLEOTIDE SEQUENCE [LARGE SCALE GENOMIC DNA]</scope>
    <source>
        <strain evidence="11 13">CECT 8088</strain>
    </source>
</reference>
<evidence type="ECO:0000313" key="12">
    <source>
        <dbReference type="EMBL" id="NVN29965.1"/>
    </source>
</evidence>
<evidence type="ECO:0000256" key="6">
    <source>
        <dbReference type="ARBA" id="ARBA00023136"/>
    </source>
</evidence>
<dbReference type="InterPro" id="IPR037066">
    <property type="entry name" value="Plug_dom_sf"/>
</dbReference>
<evidence type="ECO:0000256" key="8">
    <source>
        <dbReference type="PROSITE-ProRule" id="PRU01360"/>
    </source>
</evidence>
<protein>
    <submittedName>
        <fullName evidence="11">Iron complex outermembrane receptor protein</fullName>
    </submittedName>
    <submittedName>
        <fullName evidence="12">TonB-dependent receptor</fullName>
    </submittedName>
</protein>
<keyword evidence="6 8" id="KW-0472">Membrane</keyword>
<dbReference type="PROSITE" id="PS52016">
    <property type="entry name" value="TONB_DEPENDENT_REC_3"/>
    <property type="match status" value="1"/>
</dbReference>
<evidence type="ECO:0000256" key="5">
    <source>
        <dbReference type="ARBA" id="ARBA00022729"/>
    </source>
</evidence>
<dbReference type="Gene3D" id="2.170.130.10">
    <property type="entry name" value="TonB-dependent receptor, plug domain"/>
    <property type="match status" value="1"/>
</dbReference>
<dbReference type="Proteomes" id="UP000557688">
    <property type="component" value="Unassembled WGS sequence"/>
</dbReference>
<dbReference type="EMBL" id="JABXXQ010000088">
    <property type="protein sequence ID" value="NVN29965.1"/>
    <property type="molecule type" value="Genomic_DNA"/>
</dbReference>
<evidence type="ECO:0000256" key="3">
    <source>
        <dbReference type="ARBA" id="ARBA00022452"/>
    </source>
</evidence>
<evidence type="ECO:0000256" key="1">
    <source>
        <dbReference type="ARBA" id="ARBA00004571"/>
    </source>
</evidence>
<dbReference type="PANTHER" id="PTHR30069">
    <property type="entry name" value="TONB-DEPENDENT OUTER MEMBRANE RECEPTOR"/>
    <property type="match status" value="1"/>
</dbReference>
<dbReference type="Gene3D" id="2.40.170.20">
    <property type="entry name" value="TonB-dependent receptor, beta-barrel domain"/>
    <property type="match status" value="1"/>
</dbReference>
<organism evidence="11 13">
    <name type="scientific">Endobacter medicaginis</name>
    <dbReference type="NCBI Taxonomy" id="1181271"/>
    <lineage>
        <taxon>Bacteria</taxon>
        <taxon>Pseudomonadati</taxon>
        <taxon>Pseudomonadota</taxon>
        <taxon>Alphaproteobacteria</taxon>
        <taxon>Acetobacterales</taxon>
        <taxon>Acetobacteraceae</taxon>
        <taxon>Endobacter</taxon>
    </lineage>
</organism>
<keyword evidence="11" id="KW-0675">Receptor</keyword>
<dbReference type="EMBL" id="JACHXV010000007">
    <property type="protein sequence ID" value="MBB3174324.1"/>
    <property type="molecule type" value="Genomic_DNA"/>
</dbReference>
<gene>
    <name evidence="11" type="ORF">FHR90_002165</name>
    <name evidence="12" type="ORF">HUK83_06400</name>
</gene>
<keyword evidence="4 8" id="KW-0812">Transmembrane</keyword>
<evidence type="ECO:0000313" key="13">
    <source>
        <dbReference type="Proteomes" id="UP000557688"/>
    </source>
</evidence>
<reference evidence="12 14" key="1">
    <citation type="submission" date="2020-06" db="EMBL/GenBank/DDBJ databases">
        <title>Description of novel acetic acid bacteria.</title>
        <authorList>
            <person name="Sombolestani A."/>
        </authorList>
    </citation>
    <scope>NUCLEOTIDE SEQUENCE [LARGE SCALE GENOMIC DNA]</scope>
    <source>
        <strain evidence="12 14">LMG 26838</strain>
    </source>
</reference>
<evidence type="ECO:0000313" key="14">
    <source>
        <dbReference type="Proteomes" id="UP000565205"/>
    </source>
</evidence>
<dbReference type="GO" id="GO:0015344">
    <property type="term" value="F:siderophore uptake transmembrane transporter activity"/>
    <property type="evidence" value="ECO:0007669"/>
    <property type="project" value="TreeGrafter"/>
</dbReference>
<comment type="caution">
    <text evidence="11">The sequence shown here is derived from an EMBL/GenBank/DDBJ whole genome shotgun (WGS) entry which is preliminary data.</text>
</comment>
<evidence type="ECO:0000256" key="2">
    <source>
        <dbReference type="ARBA" id="ARBA00022448"/>
    </source>
</evidence>
<accession>A0A839V1B2</accession>
<dbReference type="Pfam" id="PF07715">
    <property type="entry name" value="Plug"/>
    <property type="match status" value="1"/>
</dbReference>
<dbReference type="PANTHER" id="PTHR30069:SF29">
    <property type="entry name" value="HEMOGLOBIN AND HEMOGLOBIN-HAPTOGLOBIN-BINDING PROTEIN 1-RELATED"/>
    <property type="match status" value="1"/>
</dbReference>
<dbReference type="InterPro" id="IPR012910">
    <property type="entry name" value="Plug_dom"/>
</dbReference>
<evidence type="ECO:0000256" key="9">
    <source>
        <dbReference type="SAM" id="SignalP"/>
    </source>
</evidence>
<dbReference type="GO" id="GO:0044718">
    <property type="term" value="P:siderophore transmembrane transport"/>
    <property type="evidence" value="ECO:0007669"/>
    <property type="project" value="TreeGrafter"/>
</dbReference>
<proteinExistence type="inferred from homology"/>
<dbReference type="SUPFAM" id="SSF56935">
    <property type="entry name" value="Porins"/>
    <property type="match status" value="1"/>
</dbReference>
<dbReference type="Proteomes" id="UP000565205">
    <property type="component" value="Unassembled WGS sequence"/>
</dbReference>
<feature type="signal peptide" evidence="9">
    <location>
        <begin position="1"/>
        <end position="25"/>
    </location>
</feature>
<evidence type="ECO:0000259" key="10">
    <source>
        <dbReference type="Pfam" id="PF07715"/>
    </source>
</evidence>
<keyword evidence="5 9" id="KW-0732">Signal</keyword>
<dbReference type="AlphaFoldDB" id="A0A839V1B2"/>
<keyword evidence="3 8" id="KW-1134">Transmembrane beta strand</keyword>
<name>A0A839V1B2_9PROT</name>